<accession>W4Q5N3</accession>
<dbReference type="Proteomes" id="UP000018890">
    <property type="component" value="Unassembled WGS sequence"/>
</dbReference>
<reference evidence="1" key="1">
    <citation type="journal article" date="2014" name="Genome Announc.">
        <title>Draft Genome Sequences of Three Alkaliphilic Bacillus Strains, Bacillus wakoensis JCM 9140T, Bacillus akibai JCM 9157T, and Bacillus hemicellulosilyticus JCM 9152T.</title>
        <authorList>
            <person name="Yuki M."/>
            <person name="Oshima K."/>
            <person name="Suda W."/>
            <person name="Oshida Y."/>
            <person name="Kitamura K."/>
            <person name="Iida T."/>
            <person name="Hattori M."/>
            <person name="Ohkuma M."/>
        </authorList>
    </citation>
    <scope>NUCLEOTIDE SEQUENCE [LARGE SCALE GENOMIC DNA]</scope>
    <source>
        <strain evidence="1">JCM 9140</strain>
    </source>
</reference>
<organism evidence="1 2">
    <name type="scientific">Halalkalibacter wakoensis JCM 9140</name>
    <dbReference type="NCBI Taxonomy" id="1236970"/>
    <lineage>
        <taxon>Bacteria</taxon>
        <taxon>Bacillati</taxon>
        <taxon>Bacillota</taxon>
        <taxon>Bacilli</taxon>
        <taxon>Bacillales</taxon>
        <taxon>Bacillaceae</taxon>
        <taxon>Halalkalibacter</taxon>
    </lineage>
</organism>
<evidence type="ECO:0000313" key="2">
    <source>
        <dbReference type="Proteomes" id="UP000018890"/>
    </source>
</evidence>
<gene>
    <name evidence="1" type="ORF">JCM9140_3108</name>
</gene>
<dbReference type="EMBL" id="BAUT01000037">
    <property type="protein sequence ID" value="GAE26998.1"/>
    <property type="molecule type" value="Genomic_DNA"/>
</dbReference>
<dbReference type="STRING" id="1236970.JCM9140_3108"/>
<protein>
    <submittedName>
        <fullName evidence="1">Uncharacterized protein</fullName>
    </submittedName>
</protein>
<name>W4Q5N3_9BACI</name>
<evidence type="ECO:0000313" key="1">
    <source>
        <dbReference type="EMBL" id="GAE26998.1"/>
    </source>
</evidence>
<comment type="caution">
    <text evidence="1">The sequence shown here is derived from an EMBL/GenBank/DDBJ whole genome shotgun (WGS) entry which is preliminary data.</text>
</comment>
<proteinExistence type="predicted"/>
<keyword evidence="2" id="KW-1185">Reference proteome</keyword>
<dbReference type="RefSeq" id="WP_034747524.1">
    <property type="nucleotide sequence ID" value="NZ_BAUT01000037.1"/>
</dbReference>
<dbReference type="AlphaFoldDB" id="W4Q5N3"/>
<sequence length="77" mass="8857">MERRYECVIDHKEGRMKVCVFTPRVVSKEELRPLALKSGLDFMDRLGTPAKEKDLTLVGYVDRGDWPGLSFGNSHKF</sequence>